<organism evidence="4 5">
    <name type="scientific">Rugosimonospora africana</name>
    <dbReference type="NCBI Taxonomy" id="556532"/>
    <lineage>
        <taxon>Bacteria</taxon>
        <taxon>Bacillati</taxon>
        <taxon>Actinomycetota</taxon>
        <taxon>Actinomycetes</taxon>
        <taxon>Micromonosporales</taxon>
        <taxon>Micromonosporaceae</taxon>
        <taxon>Rugosimonospora</taxon>
    </lineage>
</organism>
<evidence type="ECO:0000313" key="5">
    <source>
        <dbReference type="Proteomes" id="UP000642748"/>
    </source>
</evidence>
<dbReference type="InterPro" id="IPR037171">
    <property type="entry name" value="NagB/RpiA_transferase-like"/>
</dbReference>
<dbReference type="SUPFAM" id="SSF100950">
    <property type="entry name" value="NagB/RpiA/CoA transferase-like"/>
    <property type="match status" value="1"/>
</dbReference>
<name>A0A8J3VQX9_9ACTN</name>
<gene>
    <name evidence="4" type="primary">nagB</name>
    <name evidence="4" type="ORF">Raf01_37670</name>
</gene>
<dbReference type="GO" id="GO:0005737">
    <property type="term" value="C:cytoplasm"/>
    <property type="evidence" value="ECO:0007669"/>
    <property type="project" value="TreeGrafter"/>
</dbReference>
<dbReference type="InterPro" id="IPR004547">
    <property type="entry name" value="Glucosamine6P_isomerase"/>
</dbReference>
<dbReference type="GO" id="GO:0042802">
    <property type="term" value="F:identical protein binding"/>
    <property type="evidence" value="ECO:0007669"/>
    <property type="project" value="TreeGrafter"/>
</dbReference>
<accession>A0A8J3VQX9</accession>
<evidence type="ECO:0000259" key="3">
    <source>
        <dbReference type="Pfam" id="PF01182"/>
    </source>
</evidence>
<comment type="caution">
    <text evidence="4">The sequence shown here is derived from an EMBL/GenBank/DDBJ whole genome shotgun (WGS) entry which is preliminary data.</text>
</comment>
<feature type="domain" description="Glucosamine/galactosamine-6-phosphate isomerase" evidence="3">
    <location>
        <begin position="10"/>
        <end position="249"/>
    </location>
</feature>
<dbReference type="GO" id="GO:0006046">
    <property type="term" value="P:N-acetylglucosamine catabolic process"/>
    <property type="evidence" value="ECO:0007669"/>
    <property type="project" value="TreeGrafter"/>
</dbReference>
<proteinExistence type="predicted"/>
<dbReference type="PANTHER" id="PTHR11280">
    <property type="entry name" value="GLUCOSAMINE-6-PHOSPHATE ISOMERASE"/>
    <property type="match status" value="1"/>
</dbReference>
<evidence type="ECO:0000256" key="1">
    <source>
        <dbReference type="ARBA" id="ARBA00022801"/>
    </source>
</evidence>
<dbReference type="GO" id="GO:0019262">
    <property type="term" value="P:N-acetylneuraminate catabolic process"/>
    <property type="evidence" value="ECO:0007669"/>
    <property type="project" value="TreeGrafter"/>
</dbReference>
<keyword evidence="2" id="KW-0119">Carbohydrate metabolism</keyword>
<dbReference type="GO" id="GO:0005975">
    <property type="term" value="P:carbohydrate metabolic process"/>
    <property type="evidence" value="ECO:0007669"/>
    <property type="project" value="InterPro"/>
</dbReference>
<keyword evidence="5" id="KW-1185">Reference proteome</keyword>
<dbReference type="InterPro" id="IPR006148">
    <property type="entry name" value="Glc/Gal-6P_isomerase"/>
</dbReference>
<dbReference type="PANTHER" id="PTHR11280:SF5">
    <property type="entry name" value="GLUCOSAMINE-6-PHOSPHATE ISOMERASE"/>
    <property type="match status" value="1"/>
</dbReference>
<dbReference type="Pfam" id="PF01182">
    <property type="entry name" value="Glucosamine_iso"/>
    <property type="match status" value="1"/>
</dbReference>
<keyword evidence="1" id="KW-0378">Hydrolase</keyword>
<dbReference type="GO" id="GO:0006043">
    <property type="term" value="P:glucosamine catabolic process"/>
    <property type="evidence" value="ECO:0007669"/>
    <property type="project" value="TreeGrafter"/>
</dbReference>
<dbReference type="AlphaFoldDB" id="A0A8J3VQX9"/>
<evidence type="ECO:0000313" key="4">
    <source>
        <dbReference type="EMBL" id="GIH15595.1"/>
    </source>
</evidence>
<sequence length="277" mass="29826">MRVPPTVFADPDHLGRSLATLIADALATAAESGRPFLLGCPGGRSALSTYQALAEQVAGRGLDLRHMVVVMMDEYVERDEVTGALRRIDPALEHSCVRFGQLEIVERLNRAAAPGRGIDADRFWIPDPADPDEFDKRIAEHGGIDLFILASGAGDGHVAFNPAGTRPGTRTRVVELAEQTRRDNLATFPTFENRLDRVPRYGVTVGVGTIQEQSKRAVMVVHGADKATAARRLMAAEHYEPDWPATVLADCANPLLFVDTAAAGQRPAAGAATIVTR</sequence>
<protein>
    <submittedName>
        <fullName evidence="4">Glucosamine-6-phosphate deaminase</fullName>
    </submittedName>
</protein>
<dbReference type="GO" id="GO:0004342">
    <property type="term" value="F:glucosamine-6-phosphate deaminase activity"/>
    <property type="evidence" value="ECO:0007669"/>
    <property type="project" value="InterPro"/>
</dbReference>
<dbReference type="EMBL" id="BONZ01000036">
    <property type="protein sequence ID" value="GIH15595.1"/>
    <property type="molecule type" value="Genomic_DNA"/>
</dbReference>
<dbReference type="RefSeq" id="WP_203919226.1">
    <property type="nucleotide sequence ID" value="NZ_BONZ01000036.1"/>
</dbReference>
<dbReference type="Gene3D" id="3.40.50.1360">
    <property type="match status" value="1"/>
</dbReference>
<evidence type="ECO:0000256" key="2">
    <source>
        <dbReference type="ARBA" id="ARBA00023277"/>
    </source>
</evidence>
<dbReference type="Proteomes" id="UP000642748">
    <property type="component" value="Unassembled WGS sequence"/>
</dbReference>
<reference evidence="4" key="1">
    <citation type="submission" date="2021-01" db="EMBL/GenBank/DDBJ databases">
        <title>Whole genome shotgun sequence of Rugosimonospora africana NBRC 104875.</title>
        <authorList>
            <person name="Komaki H."/>
            <person name="Tamura T."/>
        </authorList>
    </citation>
    <scope>NUCLEOTIDE SEQUENCE</scope>
    <source>
        <strain evidence="4">NBRC 104875</strain>
    </source>
</reference>